<dbReference type="GO" id="GO:0046983">
    <property type="term" value="F:protein dimerization activity"/>
    <property type="evidence" value="ECO:0007669"/>
    <property type="project" value="InterPro"/>
</dbReference>
<proteinExistence type="predicted"/>
<dbReference type="PANTHER" id="PTHR36066">
    <property type="entry name" value="TRANSCRIPTION FACTOR BHLH145"/>
    <property type="match status" value="1"/>
</dbReference>
<protein>
    <recommendedName>
        <fullName evidence="3">BHLH domain-containing protein</fullName>
    </recommendedName>
</protein>
<evidence type="ECO:0000256" key="1">
    <source>
        <dbReference type="ARBA" id="ARBA00023015"/>
    </source>
</evidence>
<sequence>NYYSLAKKPIVLFSVVKENFERKVCQGVMVCQRASQSKFRALKHETGIAGNTTIIVKVIACFQPLQDCQAEYFRHLLKPFYSSSFSLLEVYQVFIISPLKNYFRFTGNLFGWMEKDFHRQLPNLICPEFTLDSNPGDYLRTCTNRYPSMVPPNASLPGYNAAGLPQSKIGQVNEPNGWFYCLPRHRQTLTPLPNSAPKELSSSPYRHGGVDGCGAGDVPSSLVGSDQKRFLVFDQSGDQTSLFYSSAVGSNVRHPCYDGAKSLHITGSQKDDLTSNRELIPHGQVASVPLEESQESGDRSEMHEDTEELNALLYSDDECDSDDEEISTGHSPRDVIGCQDLEEVGENLVDFVSSACPTKRKRLLEEDHYNASLLDTASSGLANHSVECNDDAESSCAGGSTRQKDMESLPVNKRLRRERVRETVKILQNLIPGGKDRDAIMVIDEAIQYIKSLKFKARSMK</sequence>
<organism evidence="4 5">
    <name type="scientific">Papaver atlanticum</name>
    <dbReference type="NCBI Taxonomy" id="357466"/>
    <lineage>
        <taxon>Eukaryota</taxon>
        <taxon>Viridiplantae</taxon>
        <taxon>Streptophyta</taxon>
        <taxon>Embryophyta</taxon>
        <taxon>Tracheophyta</taxon>
        <taxon>Spermatophyta</taxon>
        <taxon>Magnoliopsida</taxon>
        <taxon>Ranunculales</taxon>
        <taxon>Papaveraceae</taxon>
        <taxon>Papaveroideae</taxon>
        <taxon>Papaver</taxon>
    </lineage>
</organism>
<dbReference type="EMBL" id="JAJJMB010011896">
    <property type="protein sequence ID" value="KAI3895862.1"/>
    <property type="molecule type" value="Genomic_DNA"/>
</dbReference>
<dbReference type="PROSITE" id="PS50888">
    <property type="entry name" value="BHLH"/>
    <property type="match status" value="1"/>
</dbReference>
<evidence type="ECO:0000256" key="2">
    <source>
        <dbReference type="ARBA" id="ARBA00023163"/>
    </source>
</evidence>
<dbReference type="InterPro" id="IPR011598">
    <property type="entry name" value="bHLH_dom"/>
</dbReference>
<gene>
    <name evidence="4" type="ORF">MKW98_025653</name>
</gene>
<evidence type="ECO:0000313" key="5">
    <source>
        <dbReference type="Proteomes" id="UP001202328"/>
    </source>
</evidence>
<reference evidence="4" key="1">
    <citation type="submission" date="2022-04" db="EMBL/GenBank/DDBJ databases">
        <title>A functionally conserved STORR gene fusion in Papaver species that diverged 16.8 million years ago.</title>
        <authorList>
            <person name="Catania T."/>
        </authorList>
    </citation>
    <scope>NUCLEOTIDE SEQUENCE</scope>
    <source>
        <strain evidence="4">S-188037</strain>
    </source>
</reference>
<evidence type="ECO:0000313" key="4">
    <source>
        <dbReference type="EMBL" id="KAI3895862.1"/>
    </source>
</evidence>
<evidence type="ECO:0000259" key="3">
    <source>
        <dbReference type="PROSITE" id="PS50888"/>
    </source>
</evidence>
<keyword evidence="2" id="KW-0804">Transcription</keyword>
<name>A0AAD4XCZ3_9MAGN</name>
<dbReference type="PANTHER" id="PTHR36066:SF2">
    <property type="entry name" value="TRANSCRIPTION FACTOR BHLH145"/>
    <property type="match status" value="1"/>
</dbReference>
<feature type="domain" description="BHLH" evidence="3">
    <location>
        <begin position="404"/>
        <end position="453"/>
    </location>
</feature>
<dbReference type="InterPro" id="IPR037546">
    <property type="entry name" value="SAC51-like"/>
</dbReference>
<feature type="non-terminal residue" evidence="4">
    <location>
        <position position="461"/>
    </location>
</feature>
<dbReference type="SUPFAM" id="SSF47459">
    <property type="entry name" value="HLH, helix-loop-helix DNA-binding domain"/>
    <property type="match status" value="1"/>
</dbReference>
<keyword evidence="5" id="KW-1185">Reference proteome</keyword>
<keyword evidence="1" id="KW-0805">Transcription regulation</keyword>
<comment type="caution">
    <text evidence="4">The sequence shown here is derived from an EMBL/GenBank/DDBJ whole genome shotgun (WGS) entry which is preliminary data.</text>
</comment>
<accession>A0AAD4XCZ3</accession>
<dbReference type="InterPro" id="IPR036638">
    <property type="entry name" value="HLH_DNA-bd_sf"/>
</dbReference>
<dbReference type="Proteomes" id="UP001202328">
    <property type="component" value="Unassembled WGS sequence"/>
</dbReference>
<dbReference type="AlphaFoldDB" id="A0AAD4XCZ3"/>